<sequence>MDSDIEPVVVDLGTWMCKAGYAGDKTAQAYERTLVAKAQLMFEKFNIPALYLTIPACLALYSSGRLTGAVLDIGGSVTHAVAIKNAYKDYWPHNYTVMPACQEKPVELRKSRSRVNKLPTVRDFKNHSNGKIYKGPDSDNKIFLYHHDQHYDIITSMPAFLGRSYFCTECQKGYDHKEKHKCNNVCHSCYKIHESSKDDWIHCAYCNRFFKGQECYTLHKNQTAKGNLTCKTYHRCVHCSKLLTDPCVKENINAVENTVAHVKTVEKEHQCYMKPEEKIEESDEQEEDNKQTYIFFDFECTQEDIVECESGFKIGENGKICSTFDDANNTTAMQRINVGGHDVTETLARTVDARCGTSYSSSLRRLLQMEYLKERVCIYGESTQHTLPDGTAVEVDEEIRNICAMSHYHCQGKSPFVNIYE</sequence>
<dbReference type="Pfam" id="PF00022">
    <property type="entry name" value="Actin"/>
    <property type="match status" value="1"/>
</dbReference>
<evidence type="ECO:0000256" key="1">
    <source>
        <dbReference type="ARBA" id="ARBA00003520"/>
    </source>
</evidence>
<dbReference type="SUPFAM" id="SSF53067">
    <property type="entry name" value="Actin-like ATPase domain"/>
    <property type="match status" value="1"/>
</dbReference>
<organism evidence="2 3">
    <name type="scientific">Mya arenaria</name>
    <name type="common">Soft-shell clam</name>
    <dbReference type="NCBI Taxonomy" id="6604"/>
    <lineage>
        <taxon>Eukaryota</taxon>
        <taxon>Metazoa</taxon>
        <taxon>Spiralia</taxon>
        <taxon>Lophotrochozoa</taxon>
        <taxon>Mollusca</taxon>
        <taxon>Bivalvia</taxon>
        <taxon>Autobranchia</taxon>
        <taxon>Heteroconchia</taxon>
        <taxon>Euheterodonta</taxon>
        <taxon>Imparidentia</taxon>
        <taxon>Neoheterodontei</taxon>
        <taxon>Myida</taxon>
        <taxon>Myoidea</taxon>
        <taxon>Myidae</taxon>
        <taxon>Mya</taxon>
    </lineage>
</organism>
<proteinExistence type="predicted"/>
<gene>
    <name evidence="2" type="ORF">MAR_004759</name>
</gene>
<comment type="function">
    <text evidence="1">Actins are highly conserved proteins that are involved in various types of cell motility and are ubiquitously expressed in all eukaryotic cells.</text>
</comment>
<evidence type="ECO:0000313" key="3">
    <source>
        <dbReference type="Proteomes" id="UP001164746"/>
    </source>
</evidence>
<dbReference type="InterPro" id="IPR043129">
    <property type="entry name" value="ATPase_NBD"/>
</dbReference>
<accession>A0ABY7EZY9</accession>
<evidence type="ECO:0000313" key="2">
    <source>
        <dbReference type="EMBL" id="WAR14654.1"/>
    </source>
</evidence>
<name>A0ABY7EZY9_MYAAR</name>
<dbReference type="PANTHER" id="PTHR11937">
    <property type="entry name" value="ACTIN"/>
    <property type="match status" value="1"/>
</dbReference>
<dbReference type="EMBL" id="CP111020">
    <property type="protein sequence ID" value="WAR14654.1"/>
    <property type="molecule type" value="Genomic_DNA"/>
</dbReference>
<protein>
    <submittedName>
        <fullName evidence="2">ACT-like protein</fullName>
    </submittedName>
</protein>
<dbReference type="InterPro" id="IPR004000">
    <property type="entry name" value="Actin"/>
</dbReference>
<keyword evidence="3" id="KW-1185">Reference proteome</keyword>
<reference evidence="2" key="1">
    <citation type="submission" date="2022-11" db="EMBL/GenBank/DDBJ databases">
        <title>Centuries of genome instability and evolution in soft-shell clam transmissible cancer (bioRxiv).</title>
        <authorList>
            <person name="Hart S.F.M."/>
            <person name="Yonemitsu M.A."/>
            <person name="Giersch R.M."/>
            <person name="Beal B.F."/>
            <person name="Arriagada G."/>
            <person name="Davis B.W."/>
            <person name="Ostrander E.A."/>
            <person name="Goff S.P."/>
            <person name="Metzger M.J."/>
        </authorList>
    </citation>
    <scope>NUCLEOTIDE SEQUENCE</scope>
    <source>
        <strain evidence="2">MELC-2E11</strain>
        <tissue evidence="2">Siphon/mantle</tissue>
    </source>
</reference>
<dbReference type="Gene3D" id="3.30.420.40">
    <property type="match status" value="2"/>
</dbReference>
<dbReference type="PRINTS" id="PR00190">
    <property type="entry name" value="ACTIN"/>
</dbReference>
<dbReference type="Proteomes" id="UP001164746">
    <property type="component" value="Chromosome 9"/>
</dbReference>